<proteinExistence type="predicted"/>
<comment type="caution">
    <text evidence="1">The sequence shown here is derived from an EMBL/GenBank/DDBJ whole genome shotgun (WGS) entry which is preliminary data.</text>
</comment>
<dbReference type="AlphaFoldDB" id="A0A0F9K152"/>
<evidence type="ECO:0000313" key="1">
    <source>
        <dbReference type="EMBL" id="KKM04908.1"/>
    </source>
</evidence>
<reference evidence="1" key="1">
    <citation type="journal article" date="2015" name="Nature">
        <title>Complex archaea that bridge the gap between prokaryotes and eukaryotes.</title>
        <authorList>
            <person name="Spang A."/>
            <person name="Saw J.H."/>
            <person name="Jorgensen S.L."/>
            <person name="Zaremba-Niedzwiedzka K."/>
            <person name="Martijn J."/>
            <person name="Lind A.E."/>
            <person name="van Eijk R."/>
            <person name="Schleper C."/>
            <person name="Guy L."/>
            <person name="Ettema T.J."/>
        </authorList>
    </citation>
    <scope>NUCLEOTIDE SEQUENCE</scope>
</reference>
<protein>
    <submittedName>
        <fullName evidence="1">Uncharacterized protein</fullName>
    </submittedName>
</protein>
<dbReference type="EMBL" id="LAZR01016345">
    <property type="protein sequence ID" value="KKM04908.1"/>
    <property type="molecule type" value="Genomic_DNA"/>
</dbReference>
<accession>A0A0F9K152</accession>
<gene>
    <name evidence="1" type="ORF">LCGC14_1759530</name>
</gene>
<organism evidence="1">
    <name type="scientific">marine sediment metagenome</name>
    <dbReference type="NCBI Taxonomy" id="412755"/>
    <lineage>
        <taxon>unclassified sequences</taxon>
        <taxon>metagenomes</taxon>
        <taxon>ecological metagenomes</taxon>
    </lineage>
</organism>
<name>A0A0F9K152_9ZZZZ</name>
<sequence>MGNYPVKCKSCGTVNIITKDGTVVTKDCDEKECKNCGKKGMEYPQMFDDPEK</sequence>